<dbReference type="SUPFAM" id="SSF56719">
    <property type="entry name" value="Type II DNA topoisomerase"/>
    <property type="match status" value="1"/>
</dbReference>
<dbReference type="InterPro" id="IPR013760">
    <property type="entry name" value="Topo_IIA-like_dom_sf"/>
</dbReference>
<dbReference type="InterPro" id="IPR031660">
    <property type="entry name" value="TOPRIM_C"/>
</dbReference>
<dbReference type="PANTHER" id="PTHR10169">
    <property type="entry name" value="DNA TOPOISOMERASE/GYRASE"/>
    <property type="match status" value="1"/>
</dbReference>
<evidence type="ECO:0000256" key="5">
    <source>
        <dbReference type="ARBA" id="ARBA00022840"/>
    </source>
</evidence>
<keyword evidence="4" id="KW-0547">Nucleotide-binding</keyword>
<dbReference type="InterPro" id="IPR002205">
    <property type="entry name" value="Topo_IIA_dom_A"/>
</dbReference>
<keyword evidence="5" id="KW-0067">ATP-binding</keyword>
<dbReference type="GO" id="GO:0003677">
    <property type="term" value="F:DNA binding"/>
    <property type="evidence" value="ECO:0007669"/>
    <property type="project" value="UniProtKB-UniRule"/>
</dbReference>
<dbReference type="InterPro" id="IPR013758">
    <property type="entry name" value="Topo_IIA_A/C_ab"/>
</dbReference>
<evidence type="ECO:0000256" key="9">
    <source>
        <dbReference type="PROSITE-ProRule" id="PRU01384"/>
    </source>
</evidence>
<evidence type="ECO:0000259" key="10">
    <source>
        <dbReference type="PROSITE" id="PS52040"/>
    </source>
</evidence>
<organism evidence="11 12">
    <name type="scientific">Parascaris equorum</name>
    <name type="common">Equine roundworm</name>
    <dbReference type="NCBI Taxonomy" id="6256"/>
    <lineage>
        <taxon>Eukaryota</taxon>
        <taxon>Metazoa</taxon>
        <taxon>Ecdysozoa</taxon>
        <taxon>Nematoda</taxon>
        <taxon>Chromadorea</taxon>
        <taxon>Rhabditida</taxon>
        <taxon>Spirurina</taxon>
        <taxon>Ascaridomorpha</taxon>
        <taxon>Ascaridoidea</taxon>
        <taxon>Ascarididae</taxon>
        <taxon>Parascaris</taxon>
    </lineage>
</organism>
<evidence type="ECO:0000256" key="8">
    <source>
        <dbReference type="ARBA" id="ARBA00023235"/>
    </source>
</evidence>
<evidence type="ECO:0000256" key="4">
    <source>
        <dbReference type="ARBA" id="ARBA00022741"/>
    </source>
</evidence>
<evidence type="ECO:0000256" key="7">
    <source>
        <dbReference type="ARBA" id="ARBA00023125"/>
    </source>
</evidence>
<dbReference type="GO" id="GO:0006265">
    <property type="term" value="P:DNA topological change"/>
    <property type="evidence" value="ECO:0007669"/>
    <property type="project" value="UniProtKB-UniRule"/>
</dbReference>
<keyword evidence="8 9" id="KW-0413">Isomerase</keyword>
<dbReference type="EC" id="5.6.2.2" evidence="3"/>
<name>A0A914R4N8_PAREQ</name>
<evidence type="ECO:0000256" key="6">
    <source>
        <dbReference type="ARBA" id="ARBA00023029"/>
    </source>
</evidence>
<keyword evidence="6 9" id="KW-0799">Topoisomerase</keyword>
<keyword evidence="11" id="KW-1185">Reference proteome</keyword>
<feature type="domain" description="Topo IIA-type catalytic" evidence="10">
    <location>
        <begin position="75"/>
        <end position="207"/>
    </location>
</feature>
<dbReference type="WBParaSite" id="PEQ_0000141601-mRNA-1">
    <property type="protein sequence ID" value="PEQ_0000141601-mRNA-1"/>
    <property type="gene ID" value="PEQ_0000141601"/>
</dbReference>
<dbReference type="GO" id="GO:0003918">
    <property type="term" value="F:DNA topoisomerase type II (double strand cut, ATP-hydrolyzing) activity"/>
    <property type="evidence" value="ECO:0007669"/>
    <property type="project" value="UniProtKB-EC"/>
</dbReference>
<dbReference type="SMART" id="SM00434">
    <property type="entry name" value="TOP4c"/>
    <property type="match status" value="1"/>
</dbReference>
<dbReference type="Gene3D" id="3.90.199.10">
    <property type="entry name" value="Topoisomerase II, domain 5"/>
    <property type="match status" value="1"/>
</dbReference>
<evidence type="ECO:0000313" key="12">
    <source>
        <dbReference type="WBParaSite" id="PEQ_0000141601-mRNA-1"/>
    </source>
</evidence>
<dbReference type="PANTHER" id="PTHR10169:SF38">
    <property type="entry name" value="DNA TOPOISOMERASE 2"/>
    <property type="match status" value="1"/>
</dbReference>
<dbReference type="GO" id="GO:0000819">
    <property type="term" value="P:sister chromatid segregation"/>
    <property type="evidence" value="ECO:0007669"/>
    <property type="project" value="TreeGrafter"/>
</dbReference>
<dbReference type="GO" id="GO:0000712">
    <property type="term" value="P:resolution of meiotic recombination intermediates"/>
    <property type="evidence" value="ECO:0007669"/>
    <property type="project" value="TreeGrafter"/>
</dbReference>
<dbReference type="InterPro" id="IPR001154">
    <property type="entry name" value="TopoII_euk"/>
</dbReference>
<dbReference type="GO" id="GO:0005634">
    <property type="term" value="C:nucleus"/>
    <property type="evidence" value="ECO:0007669"/>
    <property type="project" value="TreeGrafter"/>
</dbReference>
<dbReference type="GO" id="GO:0005524">
    <property type="term" value="F:ATP binding"/>
    <property type="evidence" value="ECO:0007669"/>
    <property type="project" value="UniProtKB-KW"/>
</dbReference>
<dbReference type="AlphaFoldDB" id="A0A914R4N8"/>
<sequence>MDRHRVQFVYDGEKDDESIRLAFDKSRADDRKIWIARASGGTDPRMHENLNQRTYSEFINEELIDFSRLDIRRSVPNAIDGLKPSQRKVLYTLMQRFEKSEVRVAQLAGAVAHSCAYHHGEEPLINTIVRLAQDFVGSGNLNLLQPIGQFGTRLTGGEDCASARYIYTALRYCNAEVLCANSVYYFILHLSHLHLWNILKNLSHFFF</sequence>
<dbReference type="InterPro" id="IPR050634">
    <property type="entry name" value="DNA_Topoisomerase_II"/>
</dbReference>
<dbReference type="PROSITE" id="PS52040">
    <property type="entry name" value="TOPO_IIA"/>
    <property type="match status" value="1"/>
</dbReference>
<dbReference type="InterPro" id="IPR013759">
    <property type="entry name" value="Topo_IIA_B_C"/>
</dbReference>
<feature type="active site" description="O-(5'-phospho-DNA)-tyrosine intermediate" evidence="9">
    <location>
        <position position="165"/>
    </location>
</feature>
<dbReference type="PRINTS" id="PR01158">
    <property type="entry name" value="TOPISMRASEII"/>
</dbReference>
<comment type="cofactor">
    <cofactor evidence="2">
        <name>Mg(2+)</name>
        <dbReference type="ChEBI" id="CHEBI:18420"/>
    </cofactor>
</comment>
<comment type="catalytic activity">
    <reaction evidence="1 9">
        <text>ATP-dependent breakage, passage and rejoining of double-stranded DNA.</text>
        <dbReference type="EC" id="5.6.2.2"/>
    </reaction>
</comment>
<evidence type="ECO:0000313" key="11">
    <source>
        <dbReference type="Proteomes" id="UP000887564"/>
    </source>
</evidence>
<dbReference type="Proteomes" id="UP000887564">
    <property type="component" value="Unplaced"/>
</dbReference>
<dbReference type="Pfam" id="PF00521">
    <property type="entry name" value="DNA_topoisoIV"/>
    <property type="match status" value="1"/>
</dbReference>
<dbReference type="Gene3D" id="3.40.50.670">
    <property type="match status" value="1"/>
</dbReference>
<protein>
    <recommendedName>
        <fullName evidence="3">DNA topoisomerase (ATP-hydrolyzing)</fullName>
        <ecNumber evidence="3">5.6.2.2</ecNumber>
    </recommendedName>
</protein>
<evidence type="ECO:0000256" key="1">
    <source>
        <dbReference type="ARBA" id="ARBA00000185"/>
    </source>
</evidence>
<evidence type="ECO:0000256" key="2">
    <source>
        <dbReference type="ARBA" id="ARBA00001946"/>
    </source>
</evidence>
<accession>A0A914R4N8</accession>
<dbReference type="Pfam" id="PF16898">
    <property type="entry name" value="TOPRIM_C"/>
    <property type="match status" value="1"/>
</dbReference>
<reference evidence="12" key="1">
    <citation type="submission" date="2022-11" db="UniProtKB">
        <authorList>
            <consortium name="WormBaseParasite"/>
        </authorList>
    </citation>
    <scope>IDENTIFICATION</scope>
</reference>
<proteinExistence type="predicted"/>
<keyword evidence="7 9" id="KW-0238">DNA-binding</keyword>
<evidence type="ECO:0000256" key="3">
    <source>
        <dbReference type="ARBA" id="ARBA00012895"/>
    </source>
</evidence>